<dbReference type="AlphaFoldDB" id="A0A9W6UPS5"/>
<keyword evidence="1" id="KW-0472">Membrane</keyword>
<protein>
    <submittedName>
        <fullName evidence="2">Uncharacterized protein</fullName>
    </submittedName>
</protein>
<reference evidence="2" key="1">
    <citation type="submission" date="2023-02" db="EMBL/GenBank/DDBJ databases">
        <title>Kitasatospora phosalacinea NBRC 14362.</title>
        <authorList>
            <person name="Ichikawa N."/>
            <person name="Sato H."/>
            <person name="Tonouchi N."/>
        </authorList>
    </citation>
    <scope>NUCLEOTIDE SEQUENCE</scope>
    <source>
        <strain evidence="2">NBRC 14362</strain>
    </source>
</reference>
<accession>A0A9W6UPS5</accession>
<comment type="caution">
    <text evidence="2">The sequence shown here is derived from an EMBL/GenBank/DDBJ whole genome shotgun (WGS) entry which is preliminary data.</text>
</comment>
<organism evidence="2 3">
    <name type="scientific">Kitasatospora phosalacinea</name>
    <dbReference type="NCBI Taxonomy" id="2065"/>
    <lineage>
        <taxon>Bacteria</taxon>
        <taxon>Bacillati</taxon>
        <taxon>Actinomycetota</taxon>
        <taxon>Actinomycetes</taxon>
        <taxon>Kitasatosporales</taxon>
        <taxon>Streptomycetaceae</taxon>
        <taxon>Kitasatospora</taxon>
    </lineage>
</organism>
<feature type="transmembrane region" description="Helical" evidence="1">
    <location>
        <begin position="491"/>
        <end position="512"/>
    </location>
</feature>
<proteinExistence type="predicted"/>
<feature type="transmembrane region" description="Helical" evidence="1">
    <location>
        <begin position="25"/>
        <end position="46"/>
    </location>
</feature>
<evidence type="ECO:0000313" key="3">
    <source>
        <dbReference type="Proteomes" id="UP001165143"/>
    </source>
</evidence>
<keyword evidence="1" id="KW-0812">Transmembrane</keyword>
<evidence type="ECO:0000256" key="1">
    <source>
        <dbReference type="SAM" id="Phobius"/>
    </source>
</evidence>
<sequence length="517" mass="51549">MVQLSSLAGDFALMLRAEWTKLRTVPGWVATAAGALLAILAVGLLGTAATNPNPVRTGLPVGPGGEAVNDSFSFVHRELSGDGTLTVPVLGLTSVTAQGPEGSSPGPVAEWAKAGIIVKAGLDQGSTYAAVTATGAHGVRWQHDYTHDAAGRPGRPTDAAPQWLRLTRTGDTVTGYDSADGEHWTRIGTARLPDLPGTAQVGLFTTSPETPEDTGTGTGLAPAVATGRFGPAVLSGGWAEDPGGPGGPDDGWTGSLVGTDAGTSGSYLPGATGGYARDAAGFTVTGAGDIAPVVGGPALAGGRVVENFLVGTFAGLTALAVVATGSATAEYRRGLIALTLAAAPRRGLLPLAKALPLAGVSLLVGTAAAALAVPLGTAWSTAHGFPVAAVPDAVTLRVVLGTGLLLADATVLALALGLLLRRAAPAIAATVAGLVLPYLLATSGTLPTGASEWLLRVTPAAGFAIQQSLPRLPQVSTLYAPASGHYPLPPWTGLAVLTAWAAAALLAAALLIRRRDA</sequence>
<gene>
    <name evidence="2" type="ORF">Kpho01_43200</name>
</gene>
<feature type="transmembrane region" description="Helical" evidence="1">
    <location>
        <begin position="399"/>
        <end position="420"/>
    </location>
</feature>
<feature type="transmembrane region" description="Helical" evidence="1">
    <location>
        <begin position="354"/>
        <end position="379"/>
    </location>
</feature>
<keyword evidence="1" id="KW-1133">Transmembrane helix</keyword>
<dbReference type="EMBL" id="BSRX01000026">
    <property type="protein sequence ID" value="GLW56309.1"/>
    <property type="molecule type" value="Genomic_DNA"/>
</dbReference>
<name>A0A9W6UPS5_9ACTN</name>
<dbReference type="Proteomes" id="UP001165143">
    <property type="component" value="Unassembled WGS sequence"/>
</dbReference>
<feature type="transmembrane region" description="Helical" evidence="1">
    <location>
        <begin position="427"/>
        <end position="446"/>
    </location>
</feature>
<evidence type="ECO:0000313" key="2">
    <source>
        <dbReference type="EMBL" id="GLW56309.1"/>
    </source>
</evidence>
<dbReference type="Gene3D" id="2.60.120.200">
    <property type="match status" value="1"/>
</dbReference>
<dbReference type="OrthoDB" id="185815at2"/>